<dbReference type="RefSeq" id="WP_130711852.1">
    <property type="nucleotide sequence ID" value="NZ_CP014636.1"/>
</dbReference>
<proteinExistence type="predicted"/>
<sequence length="169" mass="19301">MASEKALFSIGKSLVERFKRVVRDKERNLKDYYLPYYIEVESILSIHLPVITLLNQEVTSYSYTTEEDMMQQLEDIEAHNEEVFDAAARAAQGKSIKDMAREVDSLVIKLKGTISTSLIVSLEQYARNLYEANEIGEYHFLQSPCQNALNLTRDLKANIPSVHSSTHVQ</sequence>
<dbReference type="EMBL" id="AB609751">
    <property type="protein sequence ID" value="BBE38650.1"/>
    <property type="molecule type" value="Genomic_DNA"/>
</dbReference>
<reference evidence="1" key="1">
    <citation type="submission" date="2011-01" db="EMBL/GenBank/DDBJ databases">
        <title>Evolutionary Significance of Chromosomal Super-Integrons in Vibrio vulnificus Strains.</title>
        <authorList>
            <person name="Shu H.Y."/>
            <person name="Wu K.M."/>
            <person name="Liu T.T."/>
            <person name="Liu Y.M."/>
            <person name="Liao T.L."/>
            <person name="Hor L.I."/>
            <person name="Tsai S.F."/>
            <person name="Chen C.Y."/>
        </authorList>
    </citation>
    <scope>NUCLEOTIDE SEQUENCE</scope>
    <source>
        <strain evidence="1">CECT4999</strain>
    </source>
</reference>
<organism evidence="1">
    <name type="scientific">Vibrio vulnificus</name>
    <dbReference type="NCBI Taxonomy" id="672"/>
    <lineage>
        <taxon>Bacteria</taxon>
        <taxon>Pseudomonadati</taxon>
        <taxon>Pseudomonadota</taxon>
        <taxon>Gammaproteobacteria</taxon>
        <taxon>Vibrionales</taxon>
        <taxon>Vibrionaceae</taxon>
        <taxon>Vibrio</taxon>
    </lineage>
</organism>
<protein>
    <submittedName>
        <fullName evidence="1">Uncharacterized protein</fullName>
    </submittedName>
</protein>
<name>A0A6S4PWI3_VIBVL</name>
<evidence type="ECO:0000313" key="1">
    <source>
        <dbReference type="EMBL" id="BBE38650.1"/>
    </source>
</evidence>
<accession>A0A6S4PWI3</accession>
<dbReference type="AlphaFoldDB" id="A0A6S4PWI3"/>